<name>A0A9X2HX02_9GAMM</name>
<proteinExistence type="predicted"/>
<dbReference type="InterPro" id="IPR025218">
    <property type="entry name" value="DUF4426"/>
</dbReference>
<comment type="caution">
    <text evidence="3">The sequence shown here is derived from an EMBL/GenBank/DDBJ whole genome shotgun (WGS) entry which is preliminary data.</text>
</comment>
<keyword evidence="1" id="KW-0732">Signal</keyword>
<dbReference type="Proteomes" id="UP001139319">
    <property type="component" value="Unassembled WGS sequence"/>
</dbReference>
<organism evidence="3 4">
    <name type="scientific">Gilvimarinus xylanilyticus</name>
    <dbReference type="NCBI Taxonomy" id="2944139"/>
    <lineage>
        <taxon>Bacteria</taxon>
        <taxon>Pseudomonadati</taxon>
        <taxon>Pseudomonadota</taxon>
        <taxon>Gammaproteobacteria</taxon>
        <taxon>Cellvibrionales</taxon>
        <taxon>Cellvibrionaceae</taxon>
        <taxon>Gilvimarinus</taxon>
    </lineage>
</organism>
<dbReference type="EMBL" id="JAMFTH010000003">
    <property type="protein sequence ID" value="MCP8899943.1"/>
    <property type="molecule type" value="Genomic_DNA"/>
</dbReference>
<feature type="chain" id="PRO_5040833004" evidence="1">
    <location>
        <begin position="24"/>
        <end position="163"/>
    </location>
</feature>
<sequence length="163" mass="17924">MFSSPTRWLALTLLALASLGTSAQEIPQAREIVDSERSAQFGAYTIHFSVFNSAFVPPDIAEIYQINRASNRALINISVTREDDGKTSLGLPAEVTGTASNLLQQMRTLDFQTISEGDATYYLADLKHTNEEVFNFAISVTPEGTDTPLNVKFSRKLYLQGGE</sequence>
<dbReference type="AlphaFoldDB" id="A0A9X2HX02"/>
<dbReference type="Gene3D" id="2.60.40.3340">
    <property type="entry name" value="Domain of unknown function DUF4426"/>
    <property type="match status" value="1"/>
</dbReference>
<evidence type="ECO:0000313" key="3">
    <source>
        <dbReference type="EMBL" id="MCP8899943.1"/>
    </source>
</evidence>
<evidence type="ECO:0000256" key="1">
    <source>
        <dbReference type="SAM" id="SignalP"/>
    </source>
</evidence>
<gene>
    <name evidence="3" type="ORF">M6D89_11595</name>
</gene>
<accession>A0A9X2HX02</accession>
<feature type="signal peptide" evidence="1">
    <location>
        <begin position="1"/>
        <end position="23"/>
    </location>
</feature>
<feature type="domain" description="DUF4426" evidence="2">
    <location>
        <begin position="39"/>
        <end position="159"/>
    </location>
</feature>
<reference evidence="3" key="1">
    <citation type="submission" date="2022-05" db="EMBL/GenBank/DDBJ databases">
        <authorList>
            <person name="Sun H.-N."/>
        </authorList>
    </citation>
    <scope>NUCLEOTIDE SEQUENCE</scope>
    <source>
        <strain evidence="3">HB14</strain>
    </source>
</reference>
<evidence type="ECO:0000313" key="4">
    <source>
        <dbReference type="Proteomes" id="UP001139319"/>
    </source>
</evidence>
<reference evidence="3" key="2">
    <citation type="submission" date="2023-01" db="EMBL/GenBank/DDBJ databases">
        <title>Gilvimarinus xylanilyticus HB14 isolated from Caulerpa lentillifera aquaculture base in Hainan, China.</title>
        <authorList>
            <person name="Zhang Y.-J."/>
        </authorList>
    </citation>
    <scope>NUCLEOTIDE SEQUENCE</scope>
    <source>
        <strain evidence="3">HB14</strain>
    </source>
</reference>
<evidence type="ECO:0000259" key="2">
    <source>
        <dbReference type="Pfam" id="PF14467"/>
    </source>
</evidence>
<protein>
    <submittedName>
        <fullName evidence="3">DUF4426 domain-containing protein</fullName>
    </submittedName>
</protein>
<dbReference type="RefSeq" id="WP_253968236.1">
    <property type="nucleotide sequence ID" value="NZ_JAMFTH010000003.1"/>
</dbReference>
<dbReference type="Pfam" id="PF14467">
    <property type="entry name" value="DUF4426"/>
    <property type="match status" value="1"/>
</dbReference>
<keyword evidence="4" id="KW-1185">Reference proteome</keyword>